<evidence type="ECO:0000259" key="1">
    <source>
        <dbReference type="Pfam" id="PF01909"/>
    </source>
</evidence>
<dbReference type="AlphaFoldDB" id="A0A8J6ZLB3"/>
<dbReference type="Pfam" id="PF01909">
    <property type="entry name" value="NTP_transf_2"/>
    <property type="match status" value="1"/>
</dbReference>
<dbReference type="CDD" id="cd05403">
    <property type="entry name" value="NT_KNTase_like"/>
    <property type="match status" value="1"/>
</dbReference>
<organism evidence="2 3">
    <name type="scientific">Desmonostoc muscorum LEGE 12446</name>
    <dbReference type="NCBI Taxonomy" id="1828758"/>
    <lineage>
        <taxon>Bacteria</taxon>
        <taxon>Bacillati</taxon>
        <taxon>Cyanobacteriota</taxon>
        <taxon>Cyanophyceae</taxon>
        <taxon>Nostocales</taxon>
        <taxon>Nostocaceae</taxon>
        <taxon>Desmonostoc</taxon>
    </lineage>
</organism>
<protein>
    <submittedName>
        <fullName evidence="2">Nucleotidyltransferase domain-containing protein</fullName>
    </submittedName>
</protein>
<evidence type="ECO:0000313" key="2">
    <source>
        <dbReference type="EMBL" id="MBE9023364.1"/>
    </source>
</evidence>
<dbReference type="Gene3D" id="3.30.460.10">
    <property type="entry name" value="Beta Polymerase, domain 2"/>
    <property type="match status" value="1"/>
</dbReference>
<dbReference type="InterPro" id="IPR043519">
    <property type="entry name" value="NT_sf"/>
</dbReference>
<comment type="caution">
    <text evidence="2">The sequence shown here is derived from an EMBL/GenBank/DDBJ whole genome shotgun (WGS) entry which is preliminary data.</text>
</comment>
<evidence type="ECO:0000313" key="3">
    <source>
        <dbReference type="Proteomes" id="UP000622533"/>
    </source>
</evidence>
<accession>A0A8J6ZLB3</accession>
<name>A0A8J6ZLB3_DESMC</name>
<proteinExistence type="predicted"/>
<dbReference type="InterPro" id="IPR002934">
    <property type="entry name" value="Polymerase_NTP_transf_dom"/>
</dbReference>
<keyword evidence="3" id="KW-1185">Reference proteome</keyword>
<reference evidence="2" key="1">
    <citation type="submission" date="2020-10" db="EMBL/GenBank/DDBJ databases">
        <authorList>
            <person name="Castelo-Branco R."/>
            <person name="Eusebio N."/>
            <person name="Adriana R."/>
            <person name="Vieira A."/>
            <person name="Brugerolle De Fraissinette N."/>
            <person name="Rezende De Castro R."/>
            <person name="Schneider M.P."/>
            <person name="Vasconcelos V."/>
            <person name="Leao P.N."/>
        </authorList>
    </citation>
    <scope>NUCLEOTIDE SEQUENCE</scope>
    <source>
        <strain evidence="2">LEGE 12446</strain>
    </source>
</reference>
<gene>
    <name evidence="2" type="ORF">IQ276_13280</name>
</gene>
<feature type="domain" description="Polymerase nucleotidyl transferase" evidence="1">
    <location>
        <begin position="11"/>
        <end position="74"/>
    </location>
</feature>
<dbReference type="Gene3D" id="1.20.120.330">
    <property type="entry name" value="Nucleotidyltransferases domain 2"/>
    <property type="match status" value="1"/>
</dbReference>
<dbReference type="EMBL" id="JADEXS010000152">
    <property type="protein sequence ID" value="MBE9023364.1"/>
    <property type="molecule type" value="Genomic_DNA"/>
</dbReference>
<dbReference type="Proteomes" id="UP000622533">
    <property type="component" value="Unassembled WGS sequence"/>
</dbReference>
<dbReference type="RefSeq" id="WP_193916954.1">
    <property type="nucleotide sequence ID" value="NZ_JADEXS020000001.1"/>
</dbReference>
<sequence>MAVPEPQRELLEQILAKLKTDDRLLGVAIAGSYLTGEMDEYSDLDLIIVVDDVHYQQVLQERQLLASKLGKLLAAFTGEHVGEPRLLICLYDDPLIHVDLKFLLLKDFQTDRVENPIVLWDQENLLTLAVLENPRNYPPLNPQWIEDRFWVWVHYGATKLGRGELFEVIDFLSFLRGQVLAPLAKVQAGLLPRGVRNLEREIPSLVSDFRETIPAKHDAQEIARSLQYTIRFYRQLRSTLEMPELIIRSQAEAASTNYLQTVINSFK</sequence>
<dbReference type="SUPFAM" id="SSF81301">
    <property type="entry name" value="Nucleotidyltransferase"/>
    <property type="match status" value="1"/>
</dbReference>
<dbReference type="GO" id="GO:0016779">
    <property type="term" value="F:nucleotidyltransferase activity"/>
    <property type="evidence" value="ECO:0007669"/>
    <property type="project" value="InterPro"/>
</dbReference>